<sequence>MPYWRSFSRFMTLTMTSPEWPQSYKPSSVPPRPKLLLPDVPRLLSSWLKKISSSTSKRRTLRLSRYGARTFKVAIGANTEQTRHLYSRLIQLSAGKFTTADTVTLIENPQKRNTHLLQVSAHISRHWYRCFPL</sequence>
<evidence type="ECO:0000313" key="2">
    <source>
        <dbReference type="Proteomes" id="UP000709295"/>
    </source>
</evidence>
<dbReference type="EMBL" id="JAENGY010000341">
    <property type="protein sequence ID" value="KAG6965368.1"/>
    <property type="molecule type" value="Genomic_DNA"/>
</dbReference>
<dbReference type="Proteomes" id="UP000709295">
    <property type="component" value="Unassembled WGS sequence"/>
</dbReference>
<keyword evidence="2" id="KW-1185">Reference proteome</keyword>
<dbReference type="AlphaFoldDB" id="A0A8J5J9Y9"/>
<organism evidence="1 2">
    <name type="scientific">Phytophthora aleatoria</name>
    <dbReference type="NCBI Taxonomy" id="2496075"/>
    <lineage>
        <taxon>Eukaryota</taxon>
        <taxon>Sar</taxon>
        <taxon>Stramenopiles</taxon>
        <taxon>Oomycota</taxon>
        <taxon>Peronosporomycetes</taxon>
        <taxon>Peronosporales</taxon>
        <taxon>Peronosporaceae</taxon>
        <taxon>Phytophthora</taxon>
    </lineage>
</organism>
<name>A0A8J5J9Y9_9STRA</name>
<comment type="caution">
    <text evidence="1">The sequence shown here is derived from an EMBL/GenBank/DDBJ whole genome shotgun (WGS) entry which is preliminary data.</text>
</comment>
<gene>
    <name evidence="1" type="ORF">JG688_00007228</name>
</gene>
<evidence type="ECO:0000313" key="1">
    <source>
        <dbReference type="EMBL" id="KAG6965368.1"/>
    </source>
</evidence>
<proteinExistence type="predicted"/>
<accession>A0A8J5J9Y9</accession>
<reference evidence="1" key="1">
    <citation type="submission" date="2021-01" db="EMBL/GenBank/DDBJ databases">
        <title>Phytophthora aleatoria, a newly-described species from Pinus radiata is distinct from Phytophthora cactorum isolates based on comparative genomics.</title>
        <authorList>
            <person name="Mcdougal R."/>
            <person name="Panda P."/>
            <person name="Williams N."/>
            <person name="Studholme D.J."/>
        </authorList>
    </citation>
    <scope>NUCLEOTIDE SEQUENCE</scope>
    <source>
        <strain evidence="1">NZFS 4037</strain>
    </source>
</reference>
<protein>
    <submittedName>
        <fullName evidence="1">Uncharacterized protein</fullName>
    </submittedName>
</protein>